<dbReference type="InterPro" id="IPR006011">
    <property type="entry name" value="Syntaxin_N"/>
</dbReference>
<dbReference type="GO" id="GO:0031201">
    <property type="term" value="C:SNARE complex"/>
    <property type="evidence" value="ECO:0007669"/>
    <property type="project" value="TreeGrafter"/>
</dbReference>
<dbReference type="Gene3D" id="1.20.58.70">
    <property type="match status" value="1"/>
</dbReference>
<dbReference type="SMART" id="SM00397">
    <property type="entry name" value="t_SNARE"/>
    <property type="match status" value="1"/>
</dbReference>
<evidence type="ECO:0000256" key="1">
    <source>
        <dbReference type="ARBA" id="ARBA00004211"/>
    </source>
</evidence>
<evidence type="ECO:0000313" key="10">
    <source>
        <dbReference type="EMBL" id="GAV09310.1"/>
    </source>
</evidence>
<dbReference type="OrthoDB" id="10255013at2759"/>
<dbReference type="CDD" id="cd15848">
    <property type="entry name" value="SNARE_syntaxin1-like"/>
    <property type="match status" value="1"/>
</dbReference>
<dbReference type="GO" id="GO:0006886">
    <property type="term" value="P:intracellular protein transport"/>
    <property type="evidence" value="ECO:0007669"/>
    <property type="project" value="InterPro"/>
</dbReference>
<comment type="similarity">
    <text evidence="2 7">Belongs to the syntaxin family.</text>
</comment>
<feature type="transmembrane region" description="Helical" evidence="8">
    <location>
        <begin position="297"/>
        <end position="318"/>
    </location>
</feature>
<evidence type="ECO:0000256" key="7">
    <source>
        <dbReference type="RuleBase" id="RU003858"/>
    </source>
</evidence>
<dbReference type="AlphaFoldDB" id="A0A1D1W7D1"/>
<keyword evidence="6 8" id="KW-0472">Membrane</keyword>
<keyword evidence="4" id="KW-0532">Neurotransmitter transport</keyword>
<dbReference type="GO" id="GO:0006887">
    <property type="term" value="P:exocytosis"/>
    <property type="evidence" value="ECO:0007669"/>
    <property type="project" value="TreeGrafter"/>
</dbReference>
<comment type="subcellular location">
    <subcellularLocation>
        <location evidence="1">Membrane</location>
        <topology evidence="1">Single-pass type IV membrane protein</topology>
    </subcellularLocation>
</comment>
<evidence type="ECO:0000256" key="8">
    <source>
        <dbReference type="SAM" id="Phobius"/>
    </source>
</evidence>
<dbReference type="EMBL" id="BDGG01000021">
    <property type="protein sequence ID" value="GAV09310.1"/>
    <property type="molecule type" value="Genomic_DNA"/>
</dbReference>
<dbReference type="GO" id="GO:0000149">
    <property type="term" value="F:SNARE binding"/>
    <property type="evidence" value="ECO:0007669"/>
    <property type="project" value="TreeGrafter"/>
</dbReference>
<dbReference type="PROSITE" id="PS50192">
    <property type="entry name" value="T_SNARE"/>
    <property type="match status" value="1"/>
</dbReference>
<dbReference type="SMART" id="SM00503">
    <property type="entry name" value="SynN"/>
    <property type="match status" value="1"/>
</dbReference>
<dbReference type="SUPFAM" id="SSF47661">
    <property type="entry name" value="t-snare proteins"/>
    <property type="match status" value="1"/>
</dbReference>
<name>A0A1D1W7D1_RAMVA</name>
<keyword evidence="5 8" id="KW-1133">Transmembrane helix</keyword>
<evidence type="ECO:0000313" key="11">
    <source>
        <dbReference type="Proteomes" id="UP000186922"/>
    </source>
</evidence>
<gene>
    <name evidence="10" type="primary">RvY_18874-1</name>
    <name evidence="10" type="synonym">RvY_18874.1</name>
    <name evidence="10" type="ORF">RvY_18874</name>
</gene>
<dbReference type="InterPro" id="IPR006012">
    <property type="entry name" value="Syntaxin/epimorphin_CS"/>
</dbReference>
<dbReference type="GO" id="GO:0005886">
    <property type="term" value="C:plasma membrane"/>
    <property type="evidence" value="ECO:0007669"/>
    <property type="project" value="TreeGrafter"/>
</dbReference>
<evidence type="ECO:0000256" key="4">
    <source>
        <dbReference type="ARBA" id="ARBA00022775"/>
    </source>
</evidence>
<dbReference type="GO" id="GO:0005484">
    <property type="term" value="F:SNAP receptor activity"/>
    <property type="evidence" value="ECO:0007669"/>
    <property type="project" value="InterPro"/>
</dbReference>
<dbReference type="Gene3D" id="1.20.5.110">
    <property type="match status" value="1"/>
</dbReference>
<accession>A0A1D1W7D1</accession>
<evidence type="ECO:0000256" key="3">
    <source>
        <dbReference type="ARBA" id="ARBA00022692"/>
    </source>
</evidence>
<reference evidence="10 11" key="1">
    <citation type="journal article" date="2016" name="Nat. Commun.">
        <title>Extremotolerant tardigrade genome and improved radiotolerance of human cultured cells by tardigrade-unique protein.</title>
        <authorList>
            <person name="Hashimoto T."/>
            <person name="Horikawa D.D."/>
            <person name="Saito Y."/>
            <person name="Kuwahara H."/>
            <person name="Kozuka-Hata H."/>
            <person name="Shin-I T."/>
            <person name="Minakuchi Y."/>
            <person name="Ohishi K."/>
            <person name="Motoyama A."/>
            <person name="Aizu T."/>
            <person name="Enomoto A."/>
            <person name="Kondo K."/>
            <person name="Tanaka S."/>
            <person name="Hara Y."/>
            <person name="Koshikawa S."/>
            <person name="Sagara H."/>
            <person name="Miura T."/>
            <person name="Yokobori S."/>
            <person name="Miyagawa K."/>
            <person name="Suzuki Y."/>
            <person name="Kubo T."/>
            <person name="Oyama M."/>
            <person name="Kohara Y."/>
            <person name="Fujiyama A."/>
            <person name="Arakawa K."/>
            <person name="Katayama T."/>
            <person name="Toyoda A."/>
            <person name="Kunieda T."/>
        </authorList>
    </citation>
    <scope>NUCLEOTIDE SEQUENCE [LARGE SCALE GENOMIC DNA]</scope>
    <source>
        <strain evidence="10 11">YOKOZUNA-1</strain>
    </source>
</reference>
<dbReference type="GO" id="GO:0012505">
    <property type="term" value="C:endomembrane system"/>
    <property type="evidence" value="ECO:0007669"/>
    <property type="project" value="TreeGrafter"/>
</dbReference>
<dbReference type="PANTHER" id="PTHR19957:SF307">
    <property type="entry name" value="PROTEIN SSO1-RELATED"/>
    <property type="match status" value="1"/>
</dbReference>
<feature type="domain" description="T-SNARE coiled-coil homology" evidence="9">
    <location>
        <begin position="221"/>
        <end position="283"/>
    </location>
</feature>
<dbReference type="GO" id="GO:0006836">
    <property type="term" value="P:neurotransmitter transport"/>
    <property type="evidence" value="ECO:0007669"/>
    <property type="project" value="UniProtKB-KW"/>
</dbReference>
<dbReference type="Proteomes" id="UP000186922">
    <property type="component" value="Unassembled WGS sequence"/>
</dbReference>
<evidence type="ECO:0000256" key="6">
    <source>
        <dbReference type="ARBA" id="ARBA00023136"/>
    </source>
</evidence>
<dbReference type="GO" id="GO:0006906">
    <property type="term" value="P:vesicle fusion"/>
    <property type="evidence" value="ECO:0007669"/>
    <property type="project" value="TreeGrafter"/>
</dbReference>
<dbReference type="InterPro" id="IPR000727">
    <property type="entry name" value="T_SNARE_dom"/>
</dbReference>
<organism evidence="10 11">
    <name type="scientific">Ramazzottius varieornatus</name>
    <name type="common">Water bear</name>
    <name type="synonym">Tardigrade</name>
    <dbReference type="NCBI Taxonomy" id="947166"/>
    <lineage>
        <taxon>Eukaryota</taxon>
        <taxon>Metazoa</taxon>
        <taxon>Ecdysozoa</taxon>
        <taxon>Tardigrada</taxon>
        <taxon>Eutardigrada</taxon>
        <taxon>Parachela</taxon>
        <taxon>Hypsibioidea</taxon>
        <taxon>Ramazzottiidae</taxon>
        <taxon>Ramazzottius</taxon>
    </lineage>
</organism>
<dbReference type="GO" id="GO:0048278">
    <property type="term" value="P:vesicle docking"/>
    <property type="evidence" value="ECO:0007669"/>
    <property type="project" value="TreeGrafter"/>
</dbReference>
<proteinExistence type="inferred from homology"/>
<dbReference type="PANTHER" id="PTHR19957">
    <property type="entry name" value="SYNTAXIN"/>
    <property type="match status" value="1"/>
</dbReference>
<protein>
    <recommendedName>
        <fullName evidence="9">t-SNARE coiled-coil homology domain-containing protein</fullName>
    </recommendedName>
</protein>
<dbReference type="STRING" id="947166.A0A1D1W7D1"/>
<evidence type="ECO:0000256" key="2">
    <source>
        <dbReference type="ARBA" id="ARBA00009063"/>
    </source>
</evidence>
<evidence type="ECO:0000256" key="5">
    <source>
        <dbReference type="ARBA" id="ARBA00022989"/>
    </source>
</evidence>
<comment type="caution">
    <text evidence="10">The sequence shown here is derived from an EMBL/GenBank/DDBJ whole genome shotgun (WGS) entry which is preliminary data.</text>
</comment>
<evidence type="ECO:0000259" key="9">
    <source>
        <dbReference type="PROSITE" id="PS50192"/>
    </source>
</evidence>
<dbReference type="InterPro" id="IPR045242">
    <property type="entry name" value="Syntaxin"/>
</dbReference>
<keyword evidence="11" id="KW-1185">Reference proteome</keyword>
<sequence length="319" mass="35930">MAPKDRLGDFLNNTGRNSFRNTFSFRKHRRLSETPYVDQPRNSTHGRIASSSDTDSLDSLLMKVEKVSQSIELLAGRIAKIKSLQQSILAFPLPDSDAHQDLQRCVQEFRVLSSQTRTLLLDLDRQNQLAEGNGQIAQARIGKVQQSGLARRLTELVSEYGLLQNTYHKQCVQRLKRQLQIAGNSDLSDEKVNEILDSDNPRPLIFTQGIIAESDKAKETLRDLEARHDELKTLEKSIIEVHGLFADVALMIEAQGETVNKIETTVDLTSSTIENTGSLLKEAQKMRKRARHRKTKLIIATIILLILVALTIFLAVYFG</sequence>
<dbReference type="InterPro" id="IPR010989">
    <property type="entry name" value="SNARE"/>
</dbReference>
<dbReference type="PROSITE" id="PS00914">
    <property type="entry name" value="SYNTAXIN"/>
    <property type="match status" value="1"/>
</dbReference>
<keyword evidence="4" id="KW-0813">Transport</keyword>
<keyword evidence="3 8" id="KW-0812">Transmembrane</keyword>
<dbReference type="Pfam" id="PF00804">
    <property type="entry name" value="Syntaxin"/>
    <property type="match status" value="1"/>
</dbReference>